<dbReference type="AlphaFoldDB" id="A0A1H8MWX0"/>
<keyword evidence="5 7" id="KW-1133">Transmembrane helix</keyword>
<keyword evidence="10" id="KW-1185">Reference proteome</keyword>
<keyword evidence="6 7" id="KW-0472">Membrane</keyword>
<dbReference type="InterPro" id="IPR036259">
    <property type="entry name" value="MFS_trans_sf"/>
</dbReference>
<dbReference type="Pfam" id="PF07690">
    <property type="entry name" value="MFS_1"/>
    <property type="match status" value="1"/>
</dbReference>
<feature type="transmembrane region" description="Helical" evidence="7">
    <location>
        <begin position="116"/>
        <end position="133"/>
    </location>
</feature>
<reference evidence="9 10" key="1">
    <citation type="submission" date="2016-10" db="EMBL/GenBank/DDBJ databases">
        <authorList>
            <person name="de Groot N.N."/>
        </authorList>
    </citation>
    <scope>NUCLEOTIDE SEQUENCE [LARGE SCALE GENOMIC DNA]</scope>
    <source>
        <strain evidence="9 10">DSM 8512</strain>
    </source>
</reference>
<dbReference type="Proteomes" id="UP000199054">
    <property type="component" value="Unassembled WGS sequence"/>
</dbReference>
<keyword evidence="2" id="KW-0813">Transport</keyword>
<dbReference type="RefSeq" id="WP_211657411.1">
    <property type="nucleotide sequence ID" value="NZ_CP067124.1"/>
</dbReference>
<evidence type="ECO:0000256" key="3">
    <source>
        <dbReference type="ARBA" id="ARBA00022475"/>
    </source>
</evidence>
<evidence type="ECO:0000256" key="2">
    <source>
        <dbReference type="ARBA" id="ARBA00022448"/>
    </source>
</evidence>
<evidence type="ECO:0000313" key="9">
    <source>
        <dbReference type="EMBL" id="SEO21867.1"/>
    </source>
</evidence>
<dbReference type="EMBL" id="FODE01000047">
    <property type="protein sequence ID" value="SEO21867.1"/>
    <property type="molecule type" value="Genomic_DNA"/>
</dbReference>
<accession>A0A1H8MWX0</accession>
<proteinExistence type="predicted"/>
<dbReference type="InterPro" id="IPR011701">
    <property type="entry name" value="MFS"/>
</dbReference>
<sequence>MAIFTIGSLLVGLAQDAVSVIGARGLQGVGAALTSPNALALIATTFREGKARNGAMAVYGAMSGLGIVAGLILGGLPTGLLGWRWAFYINIPIGLAVLAGSRTLVEAELHTGRIDLPGAVTSIGGIAALVYVITSGGEHGWTDGITLAAFFVAAILLPSFLIIQSRSQDPLLPLYLFGDRNRAGSYLSILLLGFGPMGMLYLLTLYLQHVLGYDPITTALVNARRGQVPAPAH</sequence>
<name>A0A1H8MWX0_9RHOB</name>
<feature type="transmembrane region" description="Helical" evidence="7">
    <location>
        <begin position="85"/>
        <end position="104"/>
    </location>
</feature>
<keyword evidence="3" id="KW-1003">Cell membrane</keyword>
<organism evidence="9 10">
    <name type="scientific">Paracoccus alcaliphilus</name>
    <dbReference type="NCBI Taxonomy" id="34002"/>
    <lineage>
        <taxon>Bacteria</taxon>
        <taxon>Pseudomonadati</taxon>
        <taxon>Pseudomonadota</taxon>
        <taxon>Alphaproteobacteria</taxon>
        <taxon>Rhodobacterales</taxon>
        <taxon>Paracoccaceae</taxon>
        <taxon>Paracoccus</taxon>
    </lineage>
</organism>
<dbReference type="PROSITE" id="PS50850">
    <property type="entry name" value="MFS"/>
    <property type="match status" value="1"/>
</dbReference>
<evidence type="ECO:0000256" key="1">
    <source>
        <dbReference type="ARBA" id="ARBA00004651"/>
    </source>
</evidence>
<feature type="transmembrane region" description="Helical" evidence="7">
    <location>
        <begin position="184"/>
        <end position="207"/>
    </location>
</feature>
<dbReference type="PANTHER" id="PTHR42718:SF46">
    <property type="entry name" value="BLR6921 PROTEIN"/>
    <property type="match status" value="1"/>
</dbReference>
<feature type="domain" description="Major facilitator superfamily (MFS) profile" evidence="8">
    <location>
        <begin position="1"/>
        <end position="233"/>
    </location>
</feature>
<evidence type="ECO:0000256" key="6">
    <source>
        <dbReference type="ARBA" id="ARBA00023136"/>
    </source>
</evidence>
<evidence type="ECO:0000259" key="8">
    <source>
        <dbReference type="PROSITE" id="PS50850"/>
    </source>
</evidence>
<feature type="transmembrane region" description="Helical" evidence="7">
    <location>
        <begin position="145"/>
        <end position="163"/>
    </location>
</feature>
<comment type="subcellular location">
    <subcellularLocation>
        <location evidence="1">Cell membrane</location>
        <topology evidence="1">Multi-pass membrane protein</topology>
    </subcellularLocation>
</comment>
<keyword evidence="4 7" id="KW-0812">Transmembrane</keyword>
<evidence type="ECO:0000256" key="7">
    <source>
        <dbReference type="SAM" id="Phobius"/>
    </source>
</evidence>
<feature type="transmembrane region" description="Helical" evidence="7">
    <location>
        <begin position="58"/>
        <end position="79"/>
    </location>
</feature>
<evidence type="ECO:0000256" key="4">
    <source>
        <dbReference type="ARBA" id="ARBA00022692"/>
    </source>
</evidence>
<evidence type="ECO:0000313" key="10">
    <source>
        <dbReference type="Proteomes" id="UP000199054"/>
    </source>
</evidence>
<feature type="transmembrane region" description="Helical" evidence="7">
    <location>
        <begin position="29"/>
        <end position="46"/>
    </location>
</feature>
<dbReference type="InterPro" id="IPR020846">
    <property type="entry name" value="MFS_dom"/>
</dbReference>
<dbReference type="SUPFAM" id="SSF103473">
    <property type="entry name" value="MFS general substrate transporter"/>
    <property type="match status" value="1"/>
</dbReference>
<evidence type="ECO:0000256" key="5">
    <source>
        <dbReference type="ARBA" id="ARBA00022989"/>
    </source>
</evidence>
<dbReference type="PANTHER" id="PTHR42718">
    <property type="entry name" value="MAJOR FACILITATOR SUPERFAMILY MULTIDRUG TRANSPORTER MFSC"/>
    <property type="match status" value="1"/>
</dbReference>
<dbReference type="GO" id="GO:0022857">
    <property type="term" value="F:transmembrane transporter activity"/>
    <property type="evidence" value="ECO:0007669"/>
    <property type="project" value="InterPro"/>
</dbReference>
<gene>
    <name evidence="9" type="ORF">SAMN04489859_104710</name>
</gene>
<protein>
    <submittedName>
        <fullName evidence="9">Major Facilitator Superfamily protein</fullName>
    </submittedName>
</protein>
<dbReference type="Gene3D" id="1.20.1720.10">
    <property type="entry name" value="Multidrug resistance protein D"/>
    <property type="match status" value="1"/>
</dbReference>
<dbReference type="STRING" id="34002.SAMN04489859_104710"/>
<dbReference type="GO" id="GO:0005886">
    <property type="term" value="C:plasma membrane"/>
    <property type="evidence" value="ECO:0007669"/>
    <property type="project" value="UniProtKB-SubCell"/>
</dbReference>